<evidence type="ECO:0000259" key="5">
    <source>
        <dbReference type="PROSITE" id="PS50111"/>
    </source>
</evidence>
<protein>
    <submittedName>
        <fullName evidence="7">Methyl-accepting chemotaxis protein</fullName>
    </submittedName>
</protein>
<feature type="transmembrane region" description="Helical" evidence="4">
    <location>
        <begin position="12"/>
        <end position="33"/>
    </location>
</feature>
<dbReference type="PATRIC" id="fig|931276.5.peg.5451"/>
<dbReference type="HOGENOM" id="CLU_000445_107_18_9"/>
<keyword evidence="4" id="KW-0812">Transmembrane</keyword>
<dbReference type="PANTHER" id="PTHR32089:SF112">
    <property type="entry name" value="LYSOZYME-LIKE PROTEIN-RELATED"/>
    <property type="match status" value="1"/>
</dbReference>
<feature type="transmembrane region" description="Helical" evidence="4">
    <location>
        <begin position="53"/>
        <end position="74"/>
    </location>
</feature>
<feature type="domain" description="HAMP" evidence="6">
    <location>
        <begin position="76"/>
        <end position="128"/>
    </location>
</feature>
<name>M1MX43_9CLOT</name>
<evidence type="ECO:0000259" key="6">
    <source>
        <dbReference type="PROSITE" id="PS50885"/>
    </source>
</evidence>
<evidence type="ECO:0000256" key="2">
    <source>
        <dbReference type="ARBA" id="ARBA00029447"/>
    </source>
</evidence>
<evidence type="ECO:0000256" key="3">
    <source>
        <dbReference type="PROSITE-ProRule" id="PRU00284"/>
    </source>
</evidence>
<dbReference type="STRING" id="36745.CLSAP_51430"/>
<dbReference type="GO" id="GO:0016020">
    <property type="term" value="C:membrane"/>
    <property type="evidence" value="ECO:0007669"/>
    <property type="project" value="InterPro"/>
</dbReference>
<accession>M1MX43</accession>
<evidence type="ECO:0000313" key="8">
    <source>
        <dbReference type="Proteomes" id="UP000011728"/>
    </source>
</evidence>
<dbReference type="PANTHER" id="PTHR32089">
    <property type="entry name" value="METHYL-ACCEPTING CHEMOTAXIS PROTEIN MCPB"/>
    <property type="match status" value="1"/>
</dbReference>
<evidence type="ECO:0000256" key="1">
    <source>
        <dbReference type="ARBA" id="ARBA00023224"/>
    </source>
</evidence>
<proteinExistence type="inferred from homology"/>
<sequence length="435" mass="47072">MDGNKKNISLKAKLIITYVIMSVLVLISGFVNFKQLSDIRNGLANGDTIASDIITTTGLCVISVVIAVIAAMYMNKSIIKRLNNLQTFAKQLAAYDFTEECEMAKNDEIGNTGRELNIAQKNIRELITIILNESSNMSALSQELSANIEEVTAKLEEVDRSSKNINVTMTETSATAEEIAASIEEVNTNMEGLAGKAEAGSTNAEKIKKRAEGIKNDSQIAIRNTAQIRDQKEKNIAKAIQDAKVVEEVKVMAGAIADIAEQTNLLALNAAIEAARAGESGKGFAVVAEEIRKLAEESSQTVVTIQDTIGKINEAVKNLSENSNDILNFMSTEVDKQLQDYAKVGEKYSNDGEFVSTMSEELVSMAQEVEATVEQINQALQSTAADVQKSSVSSENIQAEIGRSSSAMEQVAHAATEQAKIAIHLNELVQKFKVK</sequence>
<evidence type="ECO:0000256" key="4">
    <source>
        <dbReference type="SAM" id="Phobius"/>
    </source>
</evidence>
<keyword evidence="4" id="KW-1133">Transmembrane helix</keyword>
<keyword evidence="1 3" id="KW-0807">Transducer</keyword>
<dbReference type="InterPro" id="IPR004089">
    <property type="entry name" value="MCPsignal_dom"/>
</dbReference>
<keyword evidence="4" id="KW-0472">Membrane</keyword>
<dbReference type="GO" id="GO:0007165">
    <property type="term" value="P:signal transduction"/>
    <property type="evidence" value="ECO:0007669"/>
    <property type="project" value="UniProtKB-KW"/>
</dbReference>
<dbReference type="RefSeq" id="WP_015395448.1">
    <property type="nucleotide sequence ID" value="NC_020291.1"/>
</dbReference>
<evidence type="ECO:0000313" key="7">
    <source>
        <dbReference type="EMBL" id="AGF59141.1"/>
    </source>
</evidence>
<gene>
    <name evidence="7" type="ORF">Cspa_c53960</name>
</gene>
<dbReference type="EMBL" id="CP004121">
    <property type="protein sequence ID" value="AGF59141.1"/>
    <property type="molecule type" value="Genomic_DNA"/>
</dbReference>
<comment type="similarity">
    <text evidence="2">Belongs to the methyl-accepting chemotaxis (MCP) protein family.</text>
</comment>
<dbReference type="OrthoDB" id="2489132at2"/>
<dbReference type="SMART" id="SM00283">
    <property type="entry name" value="MA"/>
    <property type="match status" value="1"/>
</dbReference>
<keyword evidence="8" id="KW-1185">Reference proteome</keyword>
<dbReference type="PROSITE" id="PS50885">
    <property type="entry name" value="HAMP"/>
    <property type="match status" value="1"/>
</dbReference>
<dbReference type="InterPro" id="IPR003660">
    <property type="entry name" value="HAMP_dom"/>
</dbReference>
<dbReference type="AlphaFoldDB" id="M1MX43"/>
<dbReference type="Proteomes" id="UP000011728">
    <property type="component" value="Chromosome"/>
</dbReference>
<dbReference type="Gene3D" id="1.10.287.950">
    <property type="entry name" value="Methyl-accepting chemotaxis protein"/>
    <property type="match status" value="1"/>
</dbReference>
<dbReference type="eggNOG" id="COG0840">
    <property type="taxonomic scope" value="Bacteria"/>
</dbReference>
<dbReference type="KEGG" id="csr:Cspa_c53960"/>
<dbReference type="PROSITE" id="PS50111">
    <property type="entry name" value="CHEMOTAXIS_TRANSDUC_2"/>
    <property type="match status" value="1"/>
</dbReference>
<feature type="domain" description="Methyl-accepting transducer" evidence="5">
    <location>
        <begin position="147"/>
        <end position="398"/>
    </location>
</feature>
<organism evidence="7 8">
    <name type="scientific">Clostridium saccharoperbutylacetonicum N1-4(HMT)</name>
    <dbReference type="NCBI Taxonomy" id="931276"/>
    <lineage>
        <taxon>Bacteria</taxon>
        <taxon>Bacillati</taxon>
        <taxon>Bacillota</taxon>
        <taxon>Clostridia</taxon>
        <taxon>Eubacteriales</taxon>
        <taxon>Clostridiaceae</taxon>
        <taxon>Clostridium</taxon>
    </lineage>
</organism>
<reference evidence="7 8" key="1">
    <citation type="submission" date="2013-02" db="EMBL/GenBank/DDBJ databases">
        <title>Genome sequence of Clostridium saccharoperbutylacetonicum N1-4(HMT).</title>
        <authorList>
            <person name="Poehlein A."/>
            <person name="Daniel R."/>
        </authorList>
    </citation>
    <scope>NUCLEOTIDE SEQUENCE [LARGE SCALE GENOMIC DNA]</scope>
    <source>
        <strain evidence="8">N1-4(HMT)</strain>
    </source>
</reference>
<dbReference type="SUPFAM" id="SSF58104">
    <property type="entry name" value="Methyl-accepting chemotaxis protein (MCP) signaling domain"/>
    <property type="match status" value="1"/>
</dbReference>
<dbReference type="Pfam" id="PF00015">
    <property type="entry name" value="MCPsignal"/>
    <property type="match status" value="1"/>
</dbReference>